<dbReference type="SUPFAM" id="SSF54211">
    <property type="entry name" value="Ribosomal protein S5 domain 2-like"/>
    <property type="match status" value="1"/>
</dbReference>
<name>A0A6L2NM10_TANCI</name>
<dbReference type="EMBL" id="BKCJ010009378">
    <property type="protein sequence ID" value="GEU86677.1"/>
    <property type="molecule type" value="Genomic_DNA"/>
</dbReference>
<dbReference type="InterPro" id="IPR027408">
    <property type="entry name" value="PNPase/RNase_PH_dom_sf"/>
</dbReference>
<feature type="compositionally biased region" description="Polar residues" evidence="1">
    <location>
        <begin position="99"/>
        <end position="112"/>
    </location>
</feature>
<feature type="compositionally biased region" description="Polar residues" evidence="1">
    <location>
        <begin position="175"/>
        <end position="185"/>
    </location>
</feature>
<organism evidence="2">
    <name type="scientific">Tanacetum cinerariifolium</name>
    <name type="common">Dalmatian daisy</name>
    <name type="synonym">Chrysanthemum cinerariifolium</name>
    <dbReference type="NCBI Taxonomy" id="118510"/>
    <lineage>
        <taxon>Eukaryota</taxon>
        <taxon>Viridiplantae</taxon>
        <taxon>Streptophyta</taxon>
        <taxon>Embryophyta</taxon>
        <taxon>Tracheophyta</taxon>
        <taxon>Spermatophyta</taxon>
        <taxon>Magnoliopsida</taxon>
        <taxon>eudicotyledons</taxon>
        <taxon>Gunneridae</taxon>
        <taxon>Pentapetalae</taxon>
        <taxon>asterids</taxon>
        <taxon>campanulids</taxon>
        <taxon>Asterales</taxon>
        <taxon>Asteraceae</taxon>
        <taxon>Asteroideae</taxon>
        <taxon>Anthemideae</taxon>
        <taxon>Anthemidinae</taxon>
        <taxon>Tanacetum</taxon>
    </lineage>
</organism>
<dbReference type="InterPro" id="IPR020568">
    <property type="entry name" value="Ribosomal_Su5_D2-typ_SF"/>
</dbReference>
<proteinExistence type="predicted"/>
<comment type="caution">
    <text evidence="2">The sequence shown here is derived from an EMBL/GenBank/DDBJ whole genome shotgun (WGS) entry which is preliminary data.</text>
</comment>
<evidence type="ECO:0000256" key="1">
    <source>
        <dbReference type="SAM" id="MobiDB-lite"/>
    </source>
</evidence>
<sequence>MEQRLANSLIMTVNEKKFIETALLSDIRVDGRRPFDYRTLTIRFGSTGHTQVYDLIDVESYNAQKAKRKVKRHNPSPAVSSVAKNHMERLTLGSDESAVGQSNNMDIDGQSNEQDKTNKRKNTAKDLSGGPASWDPYSRAVDGDELRASLASRVAAPLDKDKEESGQVKPDENKSTQQSSDTNLIVETHESVEVGSQKKQAKTLKDAVKPKHKRKNKLASKSSAS</sequence>
<feature type="region of interest" description="Disordered" evidence="1">
    <location>
        <begin position="153"/>
        <end position="225"/>
    </location>
</feature>
<feature type="region of interest" description="Disordered" evidence="1">
    <location>
        <begin position="94"/>
        <end position="139"/>
    </location>
</feature>
<feature type="compositionally biased region" description="Basic and acidic residues" evidence="1">
    <location>
        <begin position="158"/>
        <end position="174"/>
    </location>
</feature>
<dbReference type="Gene3D" id="3.30.230.70">
    <property type="entry name" value="GHMP Kinase, N-terminal domain"/>
    <property type="match status" value="1"/>
</dbReference>
<gene>
    <name evidence="2" type="ORF">Tci_058655</name>
</gene>
<accession>A0A6L2NM10</accession>
<evidence type="ECO:0000313" key="2">
    <source>
        <dbReference type="EMBL" id="GEU86677.1"/>
    </source>
</evidence>
<reference evidence="2" key="1">
    <citation type="journal article" date="2019" name="Sci. Rep.">
        <title>Draft genome of Tanacetum cinerariifolium, the natural source of mosquito coil.</title>
        <authorList>
            <person name="Yamashiro T."/>
            <person name="Shiraishi A."/>
            <person name="Satake H."/>
            <person name="Nakayama K."/>
        </authorList>
    </citation>
    <scope>NUCLEOTIDE SEQUENCE</scope>
</reference>
<dbReference type="AlphaFoldDB" id="A0A6L2NM10"/>
<protein>
    <submittedName>
        <fullName evidence="2">Exosome complex component RRP45A-like isoform X1</fullName>
    </submittedName>
</protein>